<dbReference type="SUPFAM" id="SSF53187">
    <property type="entry name" value="Zn-dependent exopeptidases"/>
    <property type="match status" value="1"/>
</dbReference>
<dbReference type="EMBL" id="CP123872">
    <property type="protein sequence ID" value="WND03179.1"/>
    <property type="molecule type" value="Genomic_DNA"/>
</dbReference>
<organism evidence="1 2">
    <name type="scientific">Temperatibacter marinus</name>
    <dbReference type="NCBI Taxonomy" id="1456591"/>
    <lineage>
        <taxon>Bacteria</taxon>
        <taxon>Pseudomonadati</taxon>
        <taxon>Pseudomonadota</taxon>
        <taxon>Alphaproteobacteria</taxon>
        <taxon>Kordiimonadales</taxon>
        <taxon>Temperatibacteraceae</taxon>
        <taxon>Temperatibacter</taxon>
    </lineage>
</organism>
<evidence type="ECO:0000313" key="1">
    <source>
        <dbReference type="EMBL" id="WND03179.1"/>
    </source>
</evidence>
<dbReference type="Proteomes" id="UP001268683">
    <property type="component" value="Chromosome"/>
</dbReference>
<dbReference type="KEGG" id="tmk:QGN29_02205"/>
<sequence>MTLDFNHPPYQLQNDTEHAGEIPLILSIPHSGTIYPEDMTTRSHLKTPELRSSEDAFVGDLLEAARSLPVTMIEASYARAYVDLNRKPTELDFAMFDGGLTQQIERSKNVQAGLGVIPKIVGKAQSIYMSKIPANEASERLNAVYYPYHQCLQTEIQRLYKKFGCLYILDCHSMPSIPNRLNRRRKSLSDIVLGDIWGKTSDRNLLKVIETSFINQGYSVSRNTPYAGGFITRNYCEPEHHIYTLQLELCRDLYMDEETIEKNANFPHLKSDLGQLLHLIYDHIHQEINQPLHKINHPIAAE</sequence>
<evidence type="ECO:0000313" key="2">
    <source>
        <dbReference type="Proteomes" id="UP001268683"/>
    </source>
</evidence>
<accession>A0AA52EJ12</accession>
<dbReference type="RefSeq" id="WP_310799028.1">
    <property type="nucleotide sequence ID" value="NZ_CP123872.1"/>
</dbReference>
<dbReference type="Pfam" id="PF05013">
    <property type="entry name" value="FGase"/>
    <property type="match status" value="1"/>
</dbReference>
<name>A0AA52EJ12_9PROT</name>
<dbReference type="AlphaFoldDB" id="A0AA52EJ12"/>
<keyword evidence="2" id="KW-1185">Reference proteome</keyword>
<dbReference type="Gene3D" id="3.40.630.40">
    <property type="entry name" value="Zn-dependent exopeptidases"/>
    <property type="match status" value="1"/>
</dbReference>
<proteinExistence type="predicted"/>
<reference evidence="1" key="1">
    <citation type="submission" date="2023-04" db="EMBL/GenBank/DDBJ databases">
        <title>Complete genome sequence of Temperatibacter marinus.</title>
        <authorList>
            <person name="Rong J.-C."/>
            <person name="Yi M.-L."/>
            <person name="Zhao Q."/>
        </authorList>
    </citation>
    <scope>NUCLEOTIDE SEQUENCE</scope>
    <source>
        <strain evidence="1">NBRC 110045</strain>
    </source>
</reference>
<dbReference type="InterPro" id="IPR007709">
    <property type="entry name" value="N-FG_amidohydro"/>
</dbReference>
<protein>
    <submittedName>
        <fullName evidence="1">N-formylglutamate amidohydrolase</fullName>
    </submittedName>
</protein>
<gene>
    <name evidence="1" type="ORF">QGN29_02205</name>
</gene>